<accession>A0A7W7CR53</accession>
<dbReference type="RefSeq" id="WP_184950236.1">
    <property type="nucleotide sequence ID" value="NZ_BOMC01000006.1"/>
</dbReference>
<evidence type="ECO:0000313" key="1">
    <source>
        <dbReference type="EMBL" id="MBB4691416.1"/>
    </source>
</evidence>
<dbReference type="Proteomes" id="UP000542742">
    <property type="component" value="Unassembled WGS sequence"/>
</dbReference>
<name>A0A7W7CR53_9ACTN</name>
<protein>
    <submittedName>
        <fullName evidence="1">Uncharacterized protein</fullName>
    </submittedName>
</protein>
<keyword evidence="2" id="KW-1185">Reference proteome</keyword>
<reference evidence="1 2" key="1">
    <citation type="submission" date="2020-08" db="EMBL/GenBank/DDBJ databases">
        <title>Sequencing the genomes of 1000 actinobacteria strains.</title>
        <authorList>
            <person name="Klenk H.-P."/>
        </authorList>
    </citation>
    <scope>NUCLEOTIDE SEQUENCE [LARGE SCALE GENOMIC DNA]</scope>
    <source>
        <strain evidence="1 2">DSM 45518</strain>
    </source>
</reference>
<comment type="caution">
    <text evidence="1">The sequence shown here is derived from an EMBL/GenBank/DDBJ whole genome shotgun (WGS) entry which is preliminary data.</text>
</comment>
<dbReference type="EMBL" id="JACHMF010000001">
    <property type="protein sequence ID" value="MBB4691416.1"/>
    <property type="molecule type" value="Genomic_DNA"/>
</dbReference>
<sequence>MEPVLQFDPASLSIYYRGVPHRGDGPSLLGEVVHEALLGRHAHAKQLVGAIPAEPVRIRAANLLSTVWHEQRHFVDVLLTNFGQSISRRFTSVLLNLPEIVAAGRHQGHLLVPISAYGSAAKRRAAGVGTTEFLTRAAKDIRDREMLLRRDMLGERLADGGRLSLGGHAQLEALGYFAQANFVQNEFGLDTVLQLQGDMPDADHLRNQYLWAGMMAAYLGLVAPDQGRSTPGEEVVAVQAPAVSALLYGALMIRRWGQEQTFVDGGNSGSALHRLGPIMEDLHANGELRAATSTAEAWEAVNQACARLFGRTATRELEVDLEQSARLCDLAASKFGDDSSLAAHLAAVQDARVRLAALFAADPGLVLDPGRSARLLSDVLPVPLFAEPYGRTEAVPEGWHDVWGWGVDLPNGGRMSWTWAYAPVQTIRETARIHIVADPESWQDVATQLIPAAKVLMYGRRQPATLGPELRWGEVTLENDLKVDLLVHPLYRRPVVDTGNAGFWYLTGRSSAVCDGCSATIDRGGGGYFPSSFFRYTEPAAAQWLLEHNGGGAWGQLMVERDWSGWLLCDRCGAEVGELAAGRQ</sequence>
<evidence type="ECO:0000313" key="2">
    <source>
        <dbReference type="Proteomes" id="UP000542742"/>
    </source>
</evidence>
<proteinExistence type="predicted"/>
<organism evidence="1 2">
    <name type="scientific">Paractinoplanes abujensis</name>
    <dbReference type="NCBI Taxonomy" id="882441"/>
    <lineage>
        <taxon>Bacteria</taxon>
        <taxon>Bacillati</taxon>
        <taxon>Actinomycetota</taxon>
        <taxon>Actinomycetes</taxon>
        <taxon>Micromonosporales</taxon>
        <taxon>Micromonosporaceae</taxon>
        <taxon>Paractinoplanes</taxon>
    </lineage>
</organism>
<gene>
    <name evidence="1" type="ORF">BKA14_001564</name>
</gene>
<dbReference type="AlphaFoldDB" id="A0A7W7CR53"/>